<proteinExistence type="predicted"/>
<evidence type="ECO:0000313" key="3">
    <source>
        <dbReference type="Proteomes" id="UP000189433"/>
    </source>
</evidence>
<keyword evidence="1" id="KW-0472">Membrane</keyword>
<dbReference type="EMBL" id="MLHJ01000022">
    <property type="protein sequence ID" value="OOF44124.1"/>
    <property type="molecule type" value="Genomic_DNA"/>
</dbReference>
<evidence type="ECO:0000313" key="2">
    <source>
        <dbReference type="EMBL" id="OOF44124.1"/>
    </source>
</evidence>
<name>A0A1V3IQA5_9PAST</name>
<keyword evidence="3" id="KW-1185">Reference proteome</keyword>
<protein>
    <submittedName>
        <fullName evidence="2">Uncharacterized protein</fullName>
    </submittedName>
</protein>
<organism evidence="2 3">
    <name type="scientific">Rodentibacter rarus</name>
    <dbReference type="NCBI Taxonomy" id="1908260"/>
    <lineage>
        <taxon>Bacteria</taxon>
        <taxon>Pseudomonadati</taxon>
        <taxon>Pseudomonadota</taxon>
        <taxon>Gammaproteobacteria</taxon>
        <taxon>Pasteurellales</taxon>
        <taxon>Pasteurellaceae</taxon>
        <taxon>Rodentibacter</taxon>
    </lineage>
</organism>
<keyword evidence="1" id="KW-0812">Transmembrane</keyword>
<dbReference type="STRING" id="1908260.BKK50_03290"/>
<dbReference type="RefSeq" id="WP_077415305.1">
    <property type="nucleotide sequence ID" value="NZ_MLHI01000126.1"/>
</dbReference>
<dbReference type="AlphaFoldDB" id="A0A1V3IQA5"/>
<keyword evidence="1" id="KW-1133">Transmembrane helix</keyword>
<sequence length="233" mass="26584">MTTENKKIFSPKIIIGSIMSFIATVLGIVAVFFPDLLNLQKNRIKEYSIFIYDKSDVAGLYNFLDKNRESVINLKIAYCSTGFNGAFEFEEAYEETEEIIRREDGNSPYVLVSGKVIEEGGIAATRNEGHFEFLDFGEILPINNFMLFVNKKSDENKSYAHYWEYNGAEYDKEYEQYREKCNIIPGSKWRDDAPPSIGLLSGTFYLTSGPAIDSVYTLALEPLTQAELKLKNY</sequence>
<dbReference type="OrthoDB" id="9256205at2"/>
<comment type="caution">
    <text evidence="2">The sequence shown here is derived from an EMBL/GenBank/DDBJ whole genome shotgun (WGS) entry which is preliminary data.</text>
</comment>
<feature type="transmembrane region" description="Helical" evidence="1">
    <location>
        <begin position="12"/>
        <end position="33"/>
    </location>
</feature>
<evidence type="ECO:0000256" key="1">
    <source>
        <dbReference type="SAM" id="Phobius"/>
    </source>
</evidence>
<dbReference type="Proteomes" id="UP000189433">
    <property type="component" value="Unassembled WGS sequence"/>
</dbReference>
<gene>
    <name evidence="2" type="ORF">BKK50_03290</name>
</gene>
<reference evidence="2 3" key="1">
    <citation type="submission" date="2016-10" db="EMBL/GenBank/DDBJ databases">
        <title>Rodentibacter gen. nov. and new species.</title>
        <authorList>
            <person name="Christensen H."/>
        </authorList>
    </citation>
    <scope>NUCLEOTIDE SEQUENCE [LARGE SCALE GENOMIC DNA]</scope>
    <source>
        <strain evidence="2 3">CCUG17206</strain>
    </source>
</reference>
<accession>A0A1V3IQA5</accession>